<comment type="subcellular location">
    <subcellularLocation>
        <location evidence="1 7">Cytoplasm</location>
    </subcellularLocation>
</comment>
<accession>A0A1E3PRY5</accession>
<evidence type="ECO:0000313" key="9">
    <source>
        <dbReference type="EMBL" id="ODQ67712.1"/>
    </source>
</evidence>
<evidence type="ECO:0000256" key="3">
    <source>
        <dbReference type="ARBA" id="ARBA00022490"/>
    </source>
</evidence>
<comment type="similarity">
    <text evidence="7">Belongs to the class I-like SAM-binding methyltransferase superfamily. EFM4 family.</text>
</comment>
<keyword evidence="6 7" id="KW-0949">S-adenosyl-L-methionine</keyword>
<dbReference type="InterPro" id="IPR026635">
    <property type="entry name" value="Efm4/METTL10"/>
</dbReference>
<dbReference type="FunFam" id="3.40.50.150:FF:000287">
    <property type="entry name" value="Protein-lysine N-methyltransferase EFM4"/>
    <property type="match status" value="1"/>
</dbReference>
<dbReference type="GO" id="GO:0032259">
    <property type="term" value="P:methylation"/>
    <property type="evidence" value="ECO:0007669"/>
    <property type="project" value="UniProtKB-KW"/>
</dbReference>
<evidence type="ECO:0000256" key="7">
    <source>
        <dbReference type="HAMAP-Rule" id="MF_03188"/>
    </source>
</evidence>
<dbReference type="AlphaFoldDB" id="A0A1E3PRY5"/>
<evidence type="ECO:0000256" key="2">
    <source>
        <dbReference type="ARBA" id="ARBA00022448"/>
    </source>
</evidence>
<sequence>MSEVEDLNISKLGTQKYWDDFYDKELQNFEHNPQDTGECWFADSDAEDRVIMFLQDNAEDQELSTLSMENSTMVDLGTGNGHLLFSVREAGFEGKLTGLDYSLPAVEFSKKIALEQDVENVEFEHADFLSDRAEWMKGERQWDIVLDKGTLDAIALSDIQYELKNGEYKSGARLYGDVVQHLIKKNGLLLITSCNFTQEELIKLIVRPGLSVWKTIDYPSFEFAGVQGQTICSVAFIKAN</sequence>
<keyword evidence="2 7" id="KW-0813">Transport</keyword>
<keyword evidence="10" id="KW-1185">Reference proteome</keyword>
<dbReference type="InterPro" id="IPR029063">
    <property type="entry name" value="SAM-dependent_MTases_sf"/>
</dbReference>
<dbReference type="EMBL" id="KV454406">
    <property type="protein sequence ID" value="ODQ67712.1"/>
    <property type="molecule type" value="Genomic_DNA"/>
</dbReference>
<dbReference type="HAMAP" id="MF_03188">
    <property type="entry name" value="Methyltr_EFM4"/>
    <property type="match status" value="1"/>
</dbReference>
<keyword evidence="5 7" id="KW-0808">Transferase</keyword>
<evidence type="ECO:0000259" key="8">
    <source>
        <dbReference type="Pfam" id="PF13847"/>
    </source>
</evidence>
<dbReference type="GO" id="GO:0005737">
    <property type="term" value="C:cytoplasm"/>
    <property type="evidence" value="ECO:0007669"/>
    <property type="project" value="UniProtKB-SubCell"/>
</dbReference>
<dbReference type="GO" id="GO:0016192">
    <property type="term" value="P:vesicle-mediated transport"/>
    <property type="evidence" value="ECO:0007669"/>
    <property type="project" value="UniProtKB-UniRule"/>
</dbReference>
<dbReference type="InterPro" id="IPR025714">
    <property type="entry name" value="Methyltranfer_dom"/>
</dbReference>
<proteinExistence type="inferred from homology"/>
<gene>
    <name evidence="7" type="primary">EFM4</name>
    <name evidence="9" type="ORF">NADFUDRAFT_48387</name>
</gene>
<evidence type="ECO:0000256" key="6">
    <source>
        <dbReference type="ARBA" id="ARBA00022691"/>
    </source>
</evidence>
<feature type="domain" description="Methyltransferase" evidence="8">
    <location>
        <begin position="69"/>
        <end position="224"/>
    </location>
</feature>
<evidence type="ECO:0000313" key="10">
    <source>
        <dbReference type="Proteomes" id="UP000095009"/>
    </source>
</evidence>
<protein>
    <recommendedName>
        <fullName evidence="7">Protein-lysine N-methyltransferase EFM4</fullName>
        <ecNumber evidence="7">2.1.1.-</ecNumber>
    </recommendedName>
    <alternativeName>
        <fullName evidence="7">Elongation factor methyltransferase 4</fullName>
    </alternativeName>
</protein>
<organism evidence="9 10">
    <name type="scientific">Nadsonia fulvescens var. elongata DSM 6958</name>
    <dbReference type="NCBI Taxonomy" id="857566"/>
    <lineage>
        <taxon>Eukaryota</taxon>
        <taxon>Fungi</taxon>
        <taxon>Dikarya</taxon>
        <taxon>Ascomycota</taxon>
        <taxon>Saccharomycotina</taxon>
        <taxon>Dipodascomycetes</taxon>
        <taxon>Dipodascales</taxon>
        <taxon>Dipodascales incertae sedis</taxon>
        <taxon>Nadsonia</taxon>
    </lineage>
</organism>
<dbReference type="Proteomes" id="UP000095009">
    <property type="component" value="Unassembled WGS sequence"/>
</dbReference>
<name>A0A1E3PRY5_9ASCO</name>
<evidence type="ECO:0000256" key="4">
    <source>
        <dbReference type="ARBA" id="ARBA00022603"/>
    </source>
</evidence>
<keyword evidence="4 7" id="KW-0489">Methyltransferase</keyword>
<dbReference type="SUPFAM" id="SSF53335">
    <property type="entry name" value="S-adenosyl-L-methionine-dependent methyltransferases"/>
    <property type="match status" value="1"/>
</dbReference>
<comment type="function">
    <text evidence="7">S-adenosyl-L-methionine-dependent protein-lysine N-methyltransferase that mono- and dimethylates elongation factor 1-alpha at 'Lys-316'. May play a role in intracellular transport.</text>
</comment>
<evidence type="ECO:0000256" key="5">
    <source>
        <dbReference type="ARBA" id="ARBA00022679"/>
    </source>
</evidence>
<dbReference type="PANTHER" id="PTHR12843:SF5">
    <property type="entry name" value="EEF1A LYSINE METHYLTRANSFERASE 2"/>
    <property type="match status" value="1"/>
</dbReference>
<dbReference type="GO" id="GO:0016279">
    <property type="term" value="F:protein-lysine N-methyltransferase activity"/>
    <property type="evidence" value="ECO:0007669"/>
    <property type="project" value="UniProtKB-UniRule"/>
</dbReference>
<dbReference type="Gene3D" id="3.40.50.150">
    <property type="entry name" value="Vaccinia Virus protein VP39"/>
    <property type="match status" value="1"/>
</dbReference>
<dbReference type="PANTHER" id="PTHR12843">
    <property type="entry name" value="PROTEIN-LYSINE N-METHYLTRANSFERASE METTL10"/>
    <property type="match status" value="1"/>
</dbReference>
<keyword evidence="3 7" id="KW-0963">Cytoplasm</keyword>
<dbReference type="CDD" id="cd02440">
    <property type="entry name" value="AdoMet_MTases"/>
    <property type="match status" value="1"/>
</dbReference>
<evidence type="ECO:0000256" key="1">
    <source>
        <dbReference type="ARBA" id="ARBA00004496"/>
    </source>
</evidence>
<dbReference type="EC" id="2.1.1.-" evidence="7"/>
<reference evidence="9 10" key="1">
    <citation type="journal article" date="2016" name="Proc. Natl. Acad. Sci. U.S.A.">
        <title>Comparative genomics of biotechnologically important yeasts.</title>
        <authorList>
            <person name="Riley R."/>
            <person name="Haridas S."/>
            <person name="Wolfe K.H."/>
            <person name="Lopes M.R."/>
            <person name="Hittinger C.T."/>
            <person name="Goeker M."/>
            <person name="Salamov A.A."/>
            <person name="Wisecaver J.H."/>
            <person name="Long T.M."/>
            <person name="Calvey C.H."/>
            <person name="Aerts A.L."/>
            <person name="Barry K.W."/>
            <person name="Choi C."/>
            <person name="Clum A."/>
            <person name="Coughlan A.Y."/>
            <person name="Deshpande S."/>
            <person name="Douglass A.P."/>
            <person name="Hanson S.J."/>
            <person name="Klenk H.-P."/>
            <person name="LaButti K.M."/>
            <person name="Lapidus A."/>
            <person name="Lindquist E.A."/>
            <person name="Lipzen A.M."/>
            <person name="Meier-Kolthoff J.P."/>
            <person name="Ohm R.A."/>
            <person name="Otillar R.P."/>
            <person name="Pangilinan J.L."/>
            <person name="Peng Y."/>
            <person name="Rokas A."/>
            <person name="Rosa C.A."/>
            <person name="Scheuner C."/>
            <person name="Sibirny A.A."/>
            <person name="Slot J.C."/>
            <person name="Stielow J.B."/>
            <person name="Sun H."/>
            <person name="Kurtzman C.P."/>
            <person name="Blackwell M."/>
            <person name="Grigoriev I.V."/>
            <person name="Jeffries T.W."/>
        </authorList>
    </citation>
    <scope>NUCLEOTIDE SEQUENCE [LARGE SCALE GENOMIC DNA]</scope>
    <source>
        <strain evidence="9 10">DSM 6958</strain>
    </source>
</reference>
<dbReference type="OrthoDB" id="10069295at2759"/>
<dbReference type="STRING" id="857566.A0A1E3PRY5"/>
<dbReference type="Pfam" id="PF13847">
    <property type="entry name" value="Methyltransf_31"/>
    <property type="match status" value="1"/>
</dbReference>